<dbReference type="InterPro" id="IPR009057">
    <property type="entry name" value="Homeodomain-like_sf"/>
</dbReference>
<dbReference type="PANTHER" id="PTHR47894">
    <property type="entry name" value="HTH-TYPE TRANSCRIPTIONAL REGULATOR GADX"/>
    <property type="match status" value="1"/>
</dbReference>
<feature type="domain" description="HTH araC/xylS-type" evidence="4">
    <location>
        <begin position="240"/>
        <end position="337"/>
    </location>
</feature>
<proteinExistence type="predicted"/>
<dbReference type="Proteomes" id="UP000219514">
    <property type="component" value="Unassembled WGS sequence"/>
</dbReference>
<dbReference type="GO" id="GO:0005829">
    <property type="term" value="C:cytosol"/>
    <property type="evidence" value="ECO:0007669"/>
    <property type="project" value="TreeGrafter"/>
</dbReference>
<dbReference type="SUPFAM" id="SSF46689">
    <property type="entry name" value="Homeodomain-like"/>
    <property type="match status" value="1"/>
</dbReference>
<evidence type="ECO:0000313" key="5">
    <source>
        <dbReference type="EMBL" id="SNX94613.1"/>
    </source>
</evidence>
<dbReference type="PANTHER" id="PTHR47894:SF1">
    <property type="entry name" value="HTH-TYPE TRANSCRIPTIONAL REGULATOR VQSM"/>
    <property type="match status" value="1"/>
</dbReference>
<dbReference type="SMART" id="SM00342">
    <property type="entry name" value="HTH_ARAC"/>
    <property type="match status" value="1"/>
</dbReference>
<protein>
    <submittedName>
        <fullName evidence="5">AraC-type DNA-binding protein</fullName>
    </submittedName>
</protein>
<dbReference type="PROSITE" id="PS01124">
    <property type="entry name" value="HTH_ARAC_FAMILY_2"/>
    <property type="match status" value="1"/>
</dbReference>
<evidence type="ECO:0000256" key="3">
    <source>
        <dbReference type="ARBA" id="ARBA00023163"/>
    </source>
</evidence>
<dbReference type="InterPro" id="IPR032687">
    <property type="entry name" value="AraC-type_N"/>
</dbReference>
<dbReference type="Pfam" id="PF12833">
    <property type="entry name" value="HTH_18"/>
    <property type="match status" value="1"/>
</dbReference>
<gene>
    <name evidence="5" type="ORF">SAMN06893097_101410</name>
</gene>
<keyword evidence="2 5" id="KW-0238">DNA-binding</keyword>
<dbReference type="GO" id="GO:0000976">
    <property type="term" value="F:transcription cis-regulatory region binding"/>
    <property type="evidence" value="ECO:0007669"/>
    <property type="project" value="TreeGrafter"/>
</dbReference>
<dbReference type="AlphaFoldDB" id="A0A285E6X0"/>
<organism evidence="5 6">
    <name type="scientific">Geodermatophilus sabuli</name>
    <dbReference type="NCBI Taxonomy" id="1564158"/>
    <lineage>
        <taxon>Bacteria</taxon>
        <taxon>Bacillati</taxon>
        <taxon>Actinomycetota</taxon>
        <taxon>Actinomycetes</taxon>
        <taxon>Geodermatophilales</taxon>
        <taxon>Geodermatophilaceae</taxon>
        <taxon>Geodermatophilus</taxon>
    </lineage>
</organism>
<accession>A0A285E6X0</accession>
<dbReference type="Gene3D" id="1.10.10.60">
    <property type="entry name" value="Homeodomain-like"/>
    <property type="match status" value="1"/>
</dbReference>
<evidence type="ECO:0000256" key="1">
    <source>
        <dbReference type="ARBA" id="ARBA00023015"/>
    </source>
</evidence>
<dbReference type="RefSeq" id="WP_097203908.1">
    <property type="nucleotide sequence ID" value="NZ_JACHXB010000001.1"/>
</dbReference>
<evidence type="ECO:0000313" key="6">
    <source>
        <dbReference type="Proteomes" id="UP000219514"/>
    </source>
</evidence>
<sequence length="351" mass="38635">MKLNSYQNLRVANFSVHTLCRLLAEAGLDWRTALANADLDPDAVDRPGGAIPAEKELAFQLQFAALTRERPDLWVRAARAYTTSTIAVRGMALATAPTIAAWVEAASAADYAPGLLEITPLQTADGTLTGIQYTYPDAPEELIPFSVYRELFVTSRSFAWLYGGTFPFTRVDFPLPDVSPEVSAYVSCPINCGSETLQLWWDPATSTHELPFGNAFQHAAWVKADTEILDSFRATGDWPDTVARAVRAAPEHNRKLANVAATLRISPRTLQRKLGLTGHDFGQLRDQVLCDLASGLLSNTDHSVSRISRMLGYQDSASFTVAFKRWRGMPPGAYRQAARYRATSSSEARVY</sequence>
<reference evidence="5 6" key="1">
    <citation type="submission" date="2017-09" db="EMBL/GenBank/DDBJ databases">
        <authorList>
            <person name="Ehlers B."/>
            <person name="Leendertz F.H."/>
        </authorList>
    </citation>
    <scope>NUCLEOTIDE SEQUENCE [LARGE SCALE GENOMIC DNA]</scope>
    <source>
        <strain evidence="5 6">DSM 46844</strain>
    </source>
</reference>
<evidence type="ECO:0000259" key="4">
    <source>
        <dbReference type="PROSITE" id="PS01124"/>
    </source>
</evidence>
<keyword evidence="1" id="KW-0805">Transcription regulation</keyword>
<keyword evidence="3" id="KW-0804">Transcription</keyword>
<dbReference type="OrthoDB" id="5241536at2"/>
<dbReference type="GO" id="GO:0003700">
    <property type="term" value="F:DNA-binding transcription factor activity"/>
    <property type="evidence" value="ECO:0007669"/>
    <property type="project" value="InterPro"/>
</dbReference>
<evidence type="ECO:0000256" key="2">
    <source>
        <dbReference type="ARBA" id="ARBA00023125"/>
    </source>
</evidence>
<keyword evidence="6" id="KW-1185">Reference proteome</keyword>
<dbReference type="InterPro" id="IPR018060">
    <property type="entry name" value="HTH_AraC"/>
</dbReference>
<dbReference type="EMBL" id="OBDO01000001">
    <property type="protein sequence ID" value="SNX94613.1"/>
    <property type="molecule type" value="Genomic_DNA"/>
</dbReference>
<dbReference type="Pfam" id="PF12625">
    <property type="entry name" value="Arabinose_bd"/>
    <property type="match status" value="1"/>
</dbReference>
<name>A0A285E6X0_9ACTN</name>